<feature type="domain" description="Ribosomal protein eL8/eL30/eS12/Gadd45" evidence="7">
    <location>
        <begin position="31"/>
        <end position="113"/>
    </location>
</feature>
<gene>
    <name evidence="8" type="ORF">OSTQU699_LOCUS9076</name>
</gene>
<evidence type="ECO:0000256" key="5">
    <source>
        <dbReference type="ARBA" id="ARBA00023274"/>
    </source>
</evidence>
<evidence type="ECO:0000313" key="9">
    <source>
        <dbReference type="Proteomes" id="UP000708148"/>
    </source>
</evidence>
<evidence type="ECO:0000256" key="2">
    <source>
        <dbReference type="ARBA" id="ARBA00007337"/>
    </source>
</evidence>
<dbReference type="SUPFAM" id="SSF55315">
    <property type="entry name" value="L30e-like"/>
    <property type="match status" value="1"/>
</dbReference>
<evidence type="ECO:0000313" key="8">
    <source>
        <dbReference type="EMBL" id="CAD7703719.1"/>
    </source>
</evidence>
<comment type="subcellular location">
    <subcellularLocation>
        <location evidence="1 6">Nucleus</location>
        <location evidence="1 6">Nucleolus</location>
    </subcellularLocation>
</comment>
<dbReference type="InterPro" id="IPR004038">
    <property type="entry name" value="Ribosomal_eL8/eL30/eS12/Gad45"/>
</dbReference>
<dbReference type="InterPro" id="IPR029064">
    <property type="entry name" value="Ribosomal_eL30-like_sf"/>
</dbReference>
<keyword evidence="4 6" id="KW-0539">Nucleus</keyword>
<dbReference type="Pfam" id="PF01248">
    <property type="entry name" value="Ribosomal_L7Ae"/>
    <property type="match status" value="1"/>
</dbReference>
<dbReference type="InterPro" id="IPR050257">
    <property type="entry name" value="eL8/uL1-like"/>
</dbReference>
<dbReference type="GO" id="GO:0000398">
    <property type="term" value="P:mRNA splicing, via spliceosome"/>
    <property type="evidence" value="ECO:0007669"/>
    <property type="project" value="UniProtKB-UniRule"/>
</dbReference>
<name>A0A8S1JH90_9CHLO</name>
<dbReference type="GO" id="GO:0031429">
    <property type="term" value="C:box H/ACA snoRNP complex"/>
    <property type="evidence" value="ECO:0007669"/>
    <property type="project" value="UniProtKB-UniRule"/>
</dbReference>
<dbReference type="PANTHER" id="PTHR23105">
    <property type="entry name" value="RIBOSOMAL PROTEIN L7AE FAMILY MEMBER"/>
    <property type="match status" value="1"/>
</dbReference>
<sequence length="150" mass="16960">MSAEEELSYADKCKRVSEIASPLADEKLFKKILKLTRKATKRKSARRGVKEVVKAVRKKQKGICILAGDVNPLDVICHLPIMCEENDLPYIYTPSKDDLGSAGMSKRSTSCVLLLRDPLKAQDEEDEKREEYEKAFDELAKKIKAKTPVF</sequence>
<accession>A0A8S1JH90</accession>
<keyword evidence="3 6" id="KW-0694">RNA-binding</keyword>
<dbReference type="GO" id="GO:0031120">
    <property type="term" value="P:snRNA pseudouridine synthesis"/>
    <property type="evidence" value="ECO:0007669"/>
    <property type="project" value="UniProtKB-UniRule"/>
</dbReference>
<dbReference type="InterPro" id="IPR018492">
    <property type="entry name" value="Ribosomal_eL8/Nhp2"/>
</dbReference>
<evidence type="ECO:0000256" key="6">
    <source>
        <dbReference type="RuleBase" id="RU366039"/>
    </source>
</evidence>
<protein>
    <recommendedName>
        <fullName evidence="6">H/ACA ribonucleoprotein complex subunit 2</fullName>
    </recommendedName>
    <alternativeName>
        <fullName evidence="6">Nucleolar protein family A member 2</fullName>
    </alternativeName>
</protein>
<comment type="similarity">
    <text evidence="2 6">Belongs to the eukaryotic ribosomal protein eL8 family.</text>
</comment>
<proteinExistence type="inferred from homology"/>
<keyword evidence="9" id="KW-1185">Reference proteome</keyword>
<evidence type="ECO:0000256" key="1">
    <source>
        <dbReference type="ARBA" id="ARBA00004604"/>
    </source>
</evidence>
<keyword evidence="5 6" id="KW-0687">Ribonucleoprotein</keyword>
<comment type="function">
    <text evidence="6">Required for ribosome biogenesis. Part of a complex which catalyzes pseudouridylation of rRNA. This involves the isomerization of uridine such that the ribose is subsequently attached to C5, instead of the normal N1. Pseudouridine ('psi') residues may serve to stabilize the conformation of rRNAs.</text>
</comment>
<evidence type="ECO:0000256" key="3">
    <source>
        <dbReference type="ARBA" id="ARBA00022884"/>
    </source>
</evidence>
<organism evidence="8 9">
    <name type="scientific">Ostreobium quekettii</name>
    <dbReference type="NCBI Taxonomy" id="121088"/>
    <lineage>
        <taxon>Eukaryota</taxon>
        <taxon>Viridiplantae</taxon>
        <taxon>Chlorophyta</taxon>
        <taxon>core chlorophytes</taxon>
        <taxon>Ulvophyceae</taxon>
        <taxon>TCBD clade</taxon>
        <taxon>Bryopsidales</taxon>
        <taxon>Ostreobineae</taxon>
        <taxon>Ostreobiaceae</taxon>
        <taxon>Ostreobium</taxon>
    </lineage>
</organism>
<evidence type="ECO:0000256" key="4">
    <source>
        <dbReference type="ARBA" id="ARBA00023242"/>
    </source>
</evidence>
<evidence type="ECO:0000259" key="7">
    <source>
        <dbReference type="Pfam" id="PF01248"/>
    </source>
</evidence>
<comment type="caution">
    <text evidence="8">The sequence shown here is derived from an EMBL/GenBank/DDBJ whole genome shotgun (WGS) entry which is preliminary data.</text>
</comment>
<comment type="function">
    <text evidence="6">Common component of the spliceosome and rRNA processing machinery.</text>
</comment>
<dbReference type="PRINTS" id="PR00883">
    <property type="entry name" value="NUCLEARHMG"/>
</dbReference>
<dbReference type="Gene3D" id="3.30.1330.30">
    <property type="match status" value="1"/>
</dbReference>
<dbReference type="AlphaFoldDB" id="A0A8S1JH90"/>
<dbReference type="EMBL" id="CAJHUC010002373">
    <property type="protein sequence ID" value="CAD7703719.1"/>
    <property type="molecule type" value="Genomic_DNA"/>
</dbReference>
<reference evidence="8" key="1">
    <citation type="submission" date="2020-12" db="EMBL/GenBank/DDBJ databases">
        <authorList>
            <person name="Iha C."/>
        </authorList>
    </citation>
    <scope>NUCLEOTIDE SEQUENCE</scope>
</reference>
<dbReference type="GO" id="GO:0003723">
    <property type="term" value="F:RNA binding"/>
    <property type="evidence" value="ECO:0007669"/>
    <property type="project" value="UniProtKB-UniRule"/>
</dbReference>
<dbReference type="Proteomes" id="UP000708148">
    <property type="component" value="Unassembled WGS sequence"/>
</dbReference>
<dbReference type="OrthoDB" id="5364946at2759"/>
<dbReference type="InterPro" id="IPR002415">
    <property type="entry name" value="H/ACA_rnp_Nhp2-like"/>
</dbReference>
<dbReference type="PRINTS" id="PR00881">
    <property type="entry name" value="L7ARS6FAMILY"/>
</dbReference>